<sequence length="140" mass="16500">MIVSVSPQSRASLAAHLGIFPLQMLLHVKYLLLQVFKKLTRFFKSSGVMTIFDTSCSRNFTFIESYMKFMSRYKQNQLFDDEKNKLSLSIIASVCSGIRMKVERYKKPSFLIIYEVKYLKIFNKADKIYHDTIMSYYDKN</sequence>
<feature type="transmembrane region" description="Helical" evidence="2">
    <location>
        <begin position="13"/>
        <end position="32"/>
    </location>
</feature>
<dbReference type="STRING" id="3818.A0A444YLP4"/>
<comment type="caution">
    <text evidence="4">The sequence shown here is derived from an EMBL/GenBank/DDBJ whole genome shotgun (WGS) entry which is preliminary data.</text>
</comment>
<feature type="domain" description="Iron hydrogenase large subunit C-terminal" evidence="3">
    <location>
        <begin position="1"/>
        <end position="106"/>
    </location>
</feature>
<dbReference type="InterPro" id="IPR009016">
    <property type="entry name" value="Fe_hydrogenase"/>
</dbReference>
<keyword evidence="2" id="KW-0472">Membrane</keyword>
<evidence type="ECO:0000256" key="2">
    <source>
        <dbReference type="SAM" id="Phobius"/>
    </source>
</evidence>
<dbReference type="InterPro" id="IPR050340">
    <property type="entry name" value="Cytosolic_Fe-S_CAF"/>
</dbReference>
<evidence type="ECO:0000259" key="3">
    <source>
        <dbReference type="Pfam" id="PF02906"/>
    </source>
</evidence>
<dbReference type="SUPFAM" id="SSF53920">
    <property type="entry name" value="Fe-only hydrogenase"/>
    <property type="match status" value="1"/>
</dbReference>
<keyword evidence="5" id="KW-1185">Reference proteome</keyword>
<keyword evidence="2" id="KW-0812">Transmembrane</keyword>
<protein>
    <recommendedName>
        <fullName evidence="3">Iron hydrogenase large subunit C-terminal domain-containing protein</fullName>
    </recommendedName>
</protein>
<evidence type="ECO:0000313" key="5">
    <source>
        <dbReference type="Proteomes" id="UP000289738"/>
    </source>
</evidence>
<dbReference type="Pfam" id="PF02906">
    <property type="entry name" value="Fe_hyd_lg_C"/>
    <property type="match status" value="1"/>
</dbReference>
<dbReference type="Gene3D" id="3.40.50.1780">
    <property type="match status" value="1"/>
</dbReference>
<accession>A0A444YLP4</accession>
<gene>
    <name evidence="4" type="ORF">Ahy_B06g081712</name>
</gene>
<organism evidence="4 5">
    <name type="scientific">Arachis hypogaea</name>
    <name type="common">Peanut</name>
    <dbReference type="NCBI Taxonomy" id="3818"/>
    <lineage>
        <taxon>Eukaryota</taxon>
        <taxon>Viridiplantae</taxon>
        <taxon>Streptophyta</taxon>
        <taxon>Embryophyta</taxon>
        <taxon>Tracheophyta</taxon>
        <taxon>Spermatophyta</taxon>
        <taxon>Magnoliopsida</taxon>
        <taxon>eudicotyledons</taxon>
        <taxon>Gunneridae</taxon>
        <taxon>Pentapetalae</taxon>
        <taxon>rosids</taxon>
        <taxon>fabids</taxon>
        <taxon>Fabales</taxon>
        <taxon>Fabaceae</taxon>
        <taxon>Papilionoideae</taxon>
        <taxon>50 kb inversion clade</taxon>
        <taxon>dalbergioids sensu lato</taxon>
        <taxon>Dalbergieae</taxon>
        <taxon>Pterocarpus clade</taxon>
        <taxon>Arachis</taxon>
    </lineage>
</organism>
<keyword evidence="2" id="KW-1133">Transmembrane helix</keyword>
<dbReference type="AlphaFoldDB" id="A0A444YLP4"/>
<comment type="similarity">
    <text evidence="1">Belongs to the NARF family.</text>
</comment>
<proteinExistence type="inferred from homology"/>
<dbReference type="EMBL" id="SDMP01000016">
    <property type="protein sequence ID" value="RYR02873.1"/>
    <property type="molecule type" value="Genomic_DNA"/>
</dbReference>
<evidence type="ECO:0000256" key="1">
    <source>
        <dbReference type="ARBA" id="ARBA00006596"/>
    </source>
</evidence>
<dbReference type="InterPro" id="IPR004108">
    <property type="entry name" value="Fe_hydrogenase_lsu_C"/>
</dbReference>
<dbReference type="Proteomes" id="UP000289738">
    <property type="component" value="Chromosome B06"/>
</dbReference>
<dbReference type="PANTHER" id="PTHR11615">
    <property type="entry name" value="NITRATE, FORMATE, IRON DEHYDROGENASE"/>
    <property type="match status" value="1"/>
</dbReference>
<reference evidence="4 5" key="1">
    <citation type="submission" date="2019-01" db="EMBL/GenBank/DDBJ databases">
        <title>Sequencing of cultivated peanut Arachis hypogaea provides insights into genome evolution and oil improvement.</title>
        <authorList>
            <person name="Chen X."/>
        </authorList>
    </citation>
    <scope>NUCLEOTIDE SEQUENCE [LARGE SCALE GENOMIC DNA]</scope>
    <source>
        <strain evidence="5">cv. Fuhuasheng</strain>
        <tissue evidence="4">Leaves</tissue>
    </source>
</reference>
<evidence type="ECO:0000313" key="4">
    <source>
        <dbReference type="EMBL" id="RYR02873.1"/>
    </source>
</evidence>
<name>A0A444YLP4_ARAHY</name>